<dbReference type="AlphaFoldDB" id="A0A9X1K0Q0"/>
<protein>
    <submittedName>
        <fullName evidence="2">Uncharacterized protein</fullName>
    </submittedName>
</protein>
<keyword evidence="1" id="KW-1133">Transmembrane helix</keyword>
<sequence length="67" mass="7537">MFYRVPVIGWIARDIMFGDKNNFWFALIGFVSLWMCSALTFGLPGLYLPALALVPVVFVLLLLITKG</sequence>
<keyword evidence="3" id="KW-1185">Reference proteome</keyword>
<keyword evidence="1" id="KW-0812">Transmembrane</keyword>
<comment type="caution">
    <text evidence="2">The sequence shown here is derived from an EMBL/GenBank/DDBJ whole genome shotgun (WGS) entry which is preliminary data.</text>
</comment>
<name>A0A9X1K0Q0_9RHOB</name>
<evidence type="ECO:0000313" key="3">
    <source>
        <dbReference type="Proteomes" id="UP001138661"/>
    </source>
</evidence>
<feature type="transmembrane region" description="Helical" evidence="1">
    <location>
        <begin position="46"/>
        <end position="64"/>
    </location>
</feature>
<evidence type="ECO:0000313" key="2">
    <source>
        <dbReference type="EMBL" id="MBW4710505.1"/>
    </source>
</evidence>
<dbReference type="EMBL" id="JAHXDN010000008">
    <property type="protein sequence ID" value="MBW4710505.1"/>
    <property type="molecule type" value="Genomic_DNA"/>
</dbReference>
<reference evidence="2" key="1">
    <citation type="submission" date="2021-07" db="EMBL/GenBank/DDBJ databases">
        <title>Roseobacter insulae sp. nov., isolated from a tidal flat.</title>
        <authorList>
            <person name="Park S."/>
            <person name="Yoon J.-H."/>
        </authorList>
    </citation>
    <scope>NUCLEOTIDE SEQUENCE</scope>
    <source>
        <strain evidence="2">YSTF-M11</strain>
    </source>
</reference>
<evidence type="ECO:0000256" key="1">
    <source>
        <dbReference type="SAM" id="Phobius"/>
    </source>
</evidence>
<keyword evidence="1" id="KW-0472">Membrane</keyword>
<dbReference type="RefSeq" id="WP_219507229.1">
    <property type="nucleotide sequence ID" value="NZ_JAHXDN010000008.1"/>
</dbReference>
<organism evidence="2 3">
    <name type="scientific">Roseobacter insulae</name>
    <dbReference type="NCBI Taxonomy" id="2859783"/>
    <lineage>
        <taxon>Bacteria</taxon>
        <taxon>Pseudomonadati</taxon>
        <taxon>Pseudomonadota</taxon>
        <taxon>Alphaproteobacteria</taxon>
        <taxon>Rhodobacterales</taxon>
        <taxon>Roseobacteraceae</taxon>
        <taxon>Roseobacter</taxon>
    </lineage>
</organism>
<accession>A0A9X1K0Q0</accession>
<proteinExistence type="predicted"/>
<dbReference type="Proteomes" id="UP001138661">
    <property type="component" value="Unassembled WGS sequence"/>
</dbReference>
<gene>
    <name evidence="2" type="ORF">KX928_22180</name>
</gene>
<feature type="transmembrane region" description="Helical" evidence="1">
    <location>
        <begin position="21"/>
        <end position="40"/>
    </location>
</feature>